<evidence type="ECO:0000313" key="2">
    <source>
        <dbReference type="Proteomes" id="UP000449846"/>
    </source>
</evidence>
<dbReference type="Proteomes" id="UP000449846">
    <property type="component" value="Unassembled WGS sequence"/>
</dbReference>
<evidence type="ECO:0000313" key="1">
    <source>
        <dbReference type="EMBL" id="MTH61137.1"/>
    </source>
</evidence>
<name>A0A844HS29_9RHOB</name>
<dbReference type="AlphaFoldDB" id="A0A844HS29"/>
<accession>A0A844HS29</accession>
<dbReference type="EMBL" id="WMIG01000013">
    <property type="protein sequence ID" value="MTH61137.1"/>
    <property type="molecule type" value="Genomic_DNA"/>
</dbReference>
<keyword evidence="2" id="KW-1185">Reference proteome</keyword>
<comment type="caution">
    <text evidence="1">The sequence shown here is derived from an EMBL/GenBank/DDBJ whole genome shotgun (WGS) entry which is preliminary data.</text>
</comment>
<reference evidence="1 2" key="1">
    <citation type="submission" date="2019-11" db="EMBL/GenBank/DDBJ databases">
        <authorList>
            <person name="Dong K."/>
        </authorList>
    </citation>
    <scope>NUCLEOTIDE SEQUENCE [LARGE SCALE GENOMIC DNA]</scope>
    <source>
        <strain evidence="1 2">NBRC 112902</strain>
    </source>
</reference>
<sequence length="93" mass="10956">MFCYQTSRISVNTSQPDFTFDPLKCDAVKSYMTHYQNLLTLTFFADNGTIPEKVQAKQELEICRRKMAYWRRQPHFCQDAANRQIQSLKRQGA</sequence>
<gene>
    <name evidence="1" type="ORF">GL300_18160</name>
</gene>
<proteinExistence type="predicted"/>
<dbReference type="RefSeq" id="WP_155041079.1">
    <property type="nucleotide sequence ID" value="NZ_WMIG01000013.1"/>
</dbReference>
<organism evidence="1 2">
    <name type="scientific">Paracoccus litorisediminis</name>
    <dbReference type="NCBI Taxonomy" id="2006130"/>
    <lineage>
        <taxon>Bacteria</taxon>
        <taxon>Pseudomonadati</taxon>
        <taxon>Pseudomonadota</taxon>
        <taxon>Alphaproteobacteria</taxon>
        <taxon>Rhodobacterales</taxon>
        <taxon>Paracoccaceae</taxon>
        <taxon>Paracoccus</taxon>
    </lineage>
</organism>
<protein>
    <submittedName>
        <fullName evidence="1">Uncharacterized protein</fullName>
    </submittedName>
</protein>